<dbReference type="EMBL" id="KQ982335">
    <property type="protein sequence ID" value="KYQ57412.1"/>
    <property type="molecule type" value="Genomic_DNA"/>
</dbReference>
<dbReference type="Gene3D" id="3.50.20.20">
    <property type="entry name" value="Janus/Ocnus"/>
    <property type="match status" value="1"/>
</dbReference>
<dbReference type="PANTHER" id="PTHR12258">
    <property type="entry name" value="JANUS-A/JANUS-B"/>
    <property type="match status" value="1"/>
</dbReference>
<dbReference type="GO" id="GO:0030154">
    <property type="term" value="P:cell differentiation"/>
    <property type="evidence" value="ECO:0007669"/>
    <property type="project" value="UniProtKB-KW"/>
</dbReference>
<name>A0A151XAL6_9HYME</name>
<evidence type="ECO:0000256" key="2">
    <source>
        <dbReference type="ARBA" id="ARBA00010971"/>
    </source>
</evidence>
<dbReference type="SUPFAM" id="SSF143724">
    <property type="entry name" value="PHP14-like"/>
    <property type="match status" value="1"/>
</dbReference>
<dbReference type="GO" id="GO:0005829">
    <property type="term" value="C:cytosol"/>
    <property type="evidence" value="ECO:0007669"/>
    <property type="project" value="TreeGrafter"/>
</dbReference>
<dbReference type="GO" id="GO:0101006">
    <property type="term" value="F:protein histidine phosphatase activity"/>
    <property type="evidence" value="ECO:0007669"/>
    <property type="project" value="TreeGrafter"/>
</dbReference>
<gene>
    <name evidence="6" type="ORF">ALC60_03373</name>
</gene>
<organism evidence="6 7">
    <name type="scientific">Mycetomoellerius zeteki</name>
    <dbReference type="NCBI Taxonomy" id="64791"/>
    <lineage>
        <taxon>Eukaryota</taxon>
        <taxon>Metazoa</taxon>
        <taxon>Ecdysozoa</taxon>
        <taxon>Arthropoda</taxon>
        <taxon>Hexapoda</taxon>
        <taxon>Insecta</taxon>
        <taxon>Pterygota</taxon>
        <taxon>Neoptera</taxon>
        <taxon>Endopterygota</taxon>
        <taxon>Hymenoptera</taxon>
        <taxon>Apocrita</taxon>
        <taxon>Aculeata</taxon>
        <taxon>Formicoidea</taxon>
        <taxon>Formicidae</taxon>
        <taxon>Myrmicinae</taxon>
        <taxon>Mycetomoellerius</taxon>
    </lineage>
</organism>
<dbReference type="InterPro" id="IPR038596">
    <property type="entry name" value="Janus_sf"/>
</dbReference>
<feature type="compositionally biased region" description="Basic and acidic residues" evidence="5">
    <location>
        <begin position="843"/>
        <end position="856"/>
    </location>
</feature>
<dbReference type="GO" id="GO:0007548">
    <property type="term" value="P:sex differentiation"/>
    <property type="evidence" value="ECO:0007669"/>
    <property type="project" value="UniProtKB-KW"/>
</dbReference>
<evidence type="ECO:0000313" key="7">
    <source>
        <dbReference type="Proteomes" id="UP000075809"/>
    </source>
</evidence>
<comment type="function">
    <text evidence="1">JanA and janB regulate somatic sex differentiation.</text>
</comment>
<feature type="compositionally biased region" description="Basic and acidic residues" evidence="5">
    <location>
        <begin position="786"/>
        <end position="814"/>
    </location>
</feature>
<comment type="similarity">
    <text evidence="2">Belongs to the janus family.</text>
</comment>
<dbReference type="STRING" id="64791.A0A151XAL6"/>
<dbReference type="Proteomes" id="UP000075809">
    <property type="component" value="Unassembled WGS sequence"/>
</dbReference>
<dbReference type="InterPro" id="IPR007702">
    <property type="entry name" value="Janus"/>
</dbReference>
<dbReference type="PANTHER" id="PTHR12258:SF5">
    <property type="entry name" value="BCDNA.GH02250-RELATED"/>
    <property type="match status" value="1"/>
</dbReference>
<evidence type="ECO:0000256" key="4">
    <source>
        <dbReference type="ARBA" id="ARBA00022928"/>
    </source>
</evidence>
<dbReference type="AlphaFoldDB" id="A0A151XAL6"/>
<evidence type="ECO:0000256" key="3">
    <source>
        <dbReference type="ARBA" id="ARBA00022782"/>
    </source>
</evidence>
<proteinExistence type="inferred from homology"/>
<keyword evidence="4" id="KW-0726">Sexual differentiation</keyword>
<keyword evidence="3" id="KW-0221">Differentiation</keyword>
<sequence length="856" mass="98578">MSLSSVESSENAGALLVRTVIVGQTILVNSRLRRNDQVNELGAFVVAKVRKLNSILQFFKLYNITLIHTLITFMAQLALQSCPIYPIETHCKLINSITELVVSLDISPPTSLSLSLSLSLSSLPFFSHTLYLYHINVIFTLRSDIFDQVDEQIKKHAGLRANCVGGGRIEHDPDEKTIKVYGYSQGFGKADHQVSVELLKKKYSTYNVTWSDEVILYLTMFSRAAKSVVKSVGSRRIHIDEQNFKIVLIGGAREISQTLSQLLRNSVKLNALALYNVAAVRPLPIYNFYDEQPFKPISSKMPIMRKKSCLEEGNRLNAVINSTRQTDNNNHQGNNGRNQTEKLVEALYRLPIAEETPTLNSPLIPIEELMPKAGNACSRMRLYARVLGETSSSNMKTWQRDYATILIRKRFSDLTYPSFQEYDLNFIPEAKIAKKHRSIKKTRKIEHLSCSALIAKENNHQLLPTSLLNHGENPARRLMKKFRNVSILPNIEARCKGAEKLTDWSILAVLLNNKLRLLHEIYGRIKFPLSSLNFINYKRENNREVVSFDRDSETMTNDTLNVVEQENWIRRTYFKIKSILPDLHAKIRFHSATASDSYCSENIFVVNQVIPFSDIISNNAILFASKDYEADKPRTGIRRKIQEFCMQRKRTLKKNREKNDICKKREKSCEKRETEKRTDCSGRIKWAGKRQNVVSCKRRKSSCDKKYSRDCRKPRERREEIQEDPCKPKKDDTSRTEKDPCRVQPRERKVEIQEDPCKKKKDDTSRTEEDPCSGPLSMKQEQTYYELHDASPCRTEKKKDIKKKEEPEKKKEIKKKEEIKKPDCLEIKKVDPCKKKPCPAVKKLPECSDDTKGKGS</sequence>
<evidence type="ECO:0000313" key="6">
    <source>
        <dbReference type="EMBL" id="KYQ57412.1"/>
    </source>
</evidence>
<evidence type="ECO:0000256" key="5">
    <source>
        <dbReference type="SAM" id="MobiDB-lite"/>
    </source>
</evidence>
<accession>A0A151XAL6</accession>
<reference evidence="6 7" key="1">
    <citation type="submission" date="2015-09" db="EMBL/GenBank/DDBJ databases">
        <title>Trachymyrmex zeteki WGS genome.</title>
        <authorList>
            <person name="Nygaard S."/>
            <person name="Hu H."/>
            <person name="Boomsma J."/>
            <person name="Zhang G."/>
        </authorList>
    </citation>
    <scope>NUCLEOTIDE SEQUENCE [LARGE SCALE GENOMIC DNA]</scope>
    <source>
        <strain evidence="6">Tzet28-1</strain>
        <tissue evidence="6">Whole body</tissue>
    </source>
</reference>
<dbReference type="Pfam" id="PF05005">
    <property type="entry name" value="Ocnus"/>
    <property type="match status" value="1"/>
</dbReference>
<feature type="region of interest" description="Disordered" evidence="5">
    <location>
        <begin position="834"/>
        <end position="856"/>
    </location>
</feature>
<evidence type="ECO:0000256" key="1">
    <source>
        <dbReference type="ARBA" id="ARBA00002508"/>
    </source>
</evidence>
<keyword evidence="7" id="KW-1185">Reference proteome</keyword>
<feature type="region of interest" description="Disordered" evidence="5">
    <location>
        <begin position="714"/>
        <end position="814"/>
    </location>
</feature>
<protein>
    <submittedName>
        <fullName evidence="6">Sex-regulated protein janus-A</fullName>
    </submittedName>
</protein>
<feature type="compositionally biased region" description="Basic and acidic residues" evidence="5">
    <location>
        <begin position="714"/>
        <end position="769"/>
    </location>
</feature>